<feature type="region of interest" description="Disordered" evidence="1">
    <location>
        <begin position="1"/>
        <end position="35"/>
    </location>
</feature>
<protein>
    <submittedName>
        <fullName evidence="2">Uncharacterized protein</fullName>
    </submittedName>
</protein>
<dbReference type="Proteomes" id="UP001139104">
    <property type="component" value="Unassembled WGS sequence"/>
</dbReference>
<evidence type="ECO:0000313" key="2">
    <source>
        <dbReference type="EMBL" id="MCI4682643.1"/>
    </source>
</evidence>
<dbReference type="EMBL" id="JAIVFP010000001">
    <property type="protein sequence ID" value="MCI4682643.1"/>
    <property type="molecule type" value="Genomic_DNA"/>
</dbReference>
<name>A0ABS9Z4T3_9HYPH</name>
<reference evidence="2" key="1">
    <citation type="journal article" date="2022" name="ISME J.">
        <title>Identification of active gaseous-alkane degraders at natural gas seeps.</title>
        <authorList>
            <person name="Farhan Ul Haque M."/>
            <person name="Hernandez M."/>
            <person name="Crombie A.T."/>
            <person name="Murrell J.C."/>
        </authorList>
    </citation>
    <scope>NUCLEOTIDE SEQUENCE</scope>
    <source>
        <strain evidence="2">PC2</strain>
    </source>
</reference>
<organism evidence="2 3">
    <name type="scientific">Candidatus Rhodoblastus alkanivorans</name>
    <dbReference type="NCBI Taxonomy" id="2954117"/>
    <lineage>
        <taxon>Bacteria</taxon>
        <taxon>Pseudomonadati</taxon>
        <taxon>Pseudomonadota</taxon>
        <taxon>Alphaproteobacteria</taxon>
        <taxon>Hyphomicrobiales</taxon>
        <taxon>Rhodoblastaceae</taxon>
        <taxon>Rhodoblastus</taxon>
    </lineage>
</organism>
<sequence length="80" mass="8616">MSPPPGFALNSSRGGRRLPRLNASGPWRQESGVAPQATRPECMIYQTTARTAVTKAKAAQIEKISTMIAFVIIETSNELG</sequence>
<evidence type="ECO:0000313" key="3">
    <source>
        <dbReference type="Proteomes" id="UP001139104"/>
    </source>
</evidence>
<proteinExistence type="predicted"/>
<gene>
    <name evidence="2" type="ORF">K2U94_07675</name>
</gene>
<keyword evidence="3" id="KW-1185">Reference proteome</keyword>
<evidence type="ECO:0000256" key="1">
    <source>
        <dbReference type="SAM" id="MobiDB-lite"/>
    </source>
</evidence>
<comment type="caution">
    <text evidence="2">The sequence shown here is derived from an EMBL/GenBank/DDBJ whole genome shotgun (WGS) entry which is preliminary data.</text>
</comment>
<dbReference type="RefSeq" id="WP_243066641.1">
    <property type="nucleotide sequence ID" value="NZ_JAIVFK010000004.1"/>
</dbReference>
<accession>A0ABS9Z4T3</accession>